<dbReference type="STRING" id="60547.GCA_000751215_06080"/>
<gene>
    <name evidence="1" type="ORF">BG61_13875</name>
</gene>
<protein>
    <submittedName>
        <fullName evidence="1">Type VI secretion protein</fullName>
    </submittedName>
</protein>
<dbReference type="RefSeq" id="WP_035938916.1">
    <property type="nucleotide sequence ID" value="NZ_CADFFX010000024.1"/>
</dbReference>
<name>A0A069PQ51_9BURK</name>
<evidence type="ECO:0000313" key="1">
    <source>
        <dbReference type="EMBL" id="KDR41999.1"/>
    </source>
</evidence>
<organism evidence="1 2">
    <name type="scientific">Caballeronia glathei</name>
    <dbReference type="NCBI Taxonomy" id="60547"/>
    <lineage>
        <taxon>Bacteria</taxon>
        <taxon>Pseudomonadati</taxon>
        <taxon>Pseudomonadota</taxon>
        <taxon>Betaproteobacteria</taxon>
        <taxon>Burkholderiales</taxon>
        <taxon>Burkholderiaceae</taxon>
        <taxon>Caballeronia</taxon>
    </lineage>
</organism>
<comment type="caution">
    <text evidence="1">The sequence shown here is derived from an EMBL/GenBank/DDBJ whole genome shotgun (WGS) entry which is preliminary data.</text>
</comment>
<dbReference type="Proteomes" id="UP000027466">
    <property type="component" value="Unassembled WGS sequence"/>
</dbReference>
<dbReference type="EMBL" id="JFHC01000021">
    <property type="protein sequence ID" value="KDR41999.1"/>
    <property type="molecule type" value="Genomic_DNA"/>
</dbReference>
<reference evidence="1 2" key="1">
    <citation type="submission" date="2014-03" db="EMBL/GenBank/DDBJ databases">
        <title>Draft Genome Sequences of Four Burkholderia Strains.</title>
        <authorList>
            <person name="Liu X.Y."/>
            <person name="Li C.X."/>
            <person name="Xu J.H."/>
        </authorList>
    </citation>
    <scope>NUCLEOTIDE SEQUENCE [LARGE SCALE GENOMIC DNA]</scope>
    <source>
        <strain evidence="1 2">DSM 50014</strain>
    </source>
</reference>
<dbReference type="NCBIfam" id="TIGR03347">
    <property type="entry name" value="VI_chp_1"/>
    <property type="match status" value="1"/>
</dbReference>
<dbReference type="AlphaFoldDB" id="A0A069PQ51"/>
<evidence type="ECO:0000313" key="2">
    <source>
        <dbReference type="Proteomes" id="UP000027466"/>
    </source>
</evidence>
<dbReference type="Pfam" id="PF06996">
    <property type="entry name" value="T6SS_TssG"/>
    <property type="match status" value="1"/>
</dbReference>
<sequence>MPDAVTLLAHLSGDAHRFDFYQAVRLIECAHPELPRVGASLRPRDDAVRFGQEPELLFFPTTLRAFARNGDAPARLTVNFFGLLGPNGPMPTYLTEYVRDRSRNAGDPTFARFLDVFHHRMVSLFYRGWAAAQPVVSLDRDNGDRFSVYVGSTFGLAEPALREADSVHDFAKLHFAGLLSGPTRHAAGLRLILSRYFAVPADVIENVGHWLALPKASLTRLGAHDESAALGVGTLVGARTWDRQHRFRVVLGPLTIADYTRFLPGGASLEKLADWIRNYMRDPLAWDLNLQLRRADVPRLALGRTQRLGYTTWLHARAATADAKQLVLNPIGPTGRLKP</sequence>
<dbReference type="PANTHER" id="PTHR35564">
    <property type="match status" value="1"/>
</dbReference>
<dbReference type="PANTHER" id="PTHR35564:SF4">
    <property type="entry name" value="CYTOPLASMIC PROTEIN"/>
    <property type="match status" value="1"/>
</dbReference>
<dbReference type="InterPro" id="IPR010732">
    <property type="entry name" value="T6SS_TssG-like"/>
</dbReference>
<keyword evidence="2" id="KW-1185">Reference proteome</keyword>
<proteinExistence type="predicted"/>
<accession>A0A069PQ51</accession>